<proteinExistence type="inferred from homology"/>
<dbReference type="Pfam" id="PF16854">
    <property type="entry name" value="VPS53_C"/>
    <property type="match status" value="1"/>
</dbReference>
<keyword evidence="10" id="KW-1185">Reference proteome</keyword>
<evidence type="ECO:0000256" key="4">
    <source>
        <dbReference type="ARBA" id="ARBA00022753"/>
    </source>
</evidence>
<dbReference type="InterPro" id="IPR038260">
    <property type="entry name" value="Vps53_C_sf"/>
</dbReference>
<dbReference type="InterPro" id="IPR007234">
    <property type="entry name" value="Vps53_N"/>
</dbReference>
<sequence length="804" mass="92095">MGFVYDPETQLQQLFPEEASLGNIDDVLQHIRSYKKASAVRLQRKLKQYNGAVDVETDVAELANSLTQVREHAKKTHENILAVTSQIQQLDTAKKNLVLLMNVLKRLQMLINAYDALTDVIQTRDYKEIASYLGAVRGLMEFFKPYKSIDEIAALNQRIHQTQNKLVDDVFIDFEDSFTNHFTNDKLRYGCEILEIVDAKYKDKLLTWFYNLQLKEIQSIFGSAGEAGNLENVTRRYMLFSNVLNTIRSIYILAFPALWGVDLELSKLFCKMTAQEISLRLSARQISSAVILDALTATLAFEKQLNETFETDSFLRIILALFEPYLITWVRDQDSSIHAKFMELHLRAMIPAEIAAATTSQDLIHTLQVNSLPNFAESSSELFKIFQKSLAQTLKFSTGELLLELSRVFGKYLQEYHHQVLSPVLRSAQDHPQGIEPIKYLTMLFNTADYVIKNTNDLQDKICTLIDEPFKLKISFDTQTTLYFKLIGKAIRALVAKVSTDLNFSWRQFENNGWASLEAVSDTSSYMDEFVTSLTENHRMICPLIIREGYIRNYADKLIETIISDLMTRLSLVNLLKIIAIEQILLDISVLKKFFKYLLLFADPNFDVQKPPEDVESKIPKAYTRHLNFQFSRLESLLKLLLTPTLPIDNIVESYFSIIGDKSLSHFAKVLDLKNISEKDQKKYIENFKLQILAREDLVESSPILAGLEGFLKESEVHPSSQPPPPPAVDFRELMSSKSPEPNLPDFLKTNSAKIQALKLNNPLKDFSLNGESHVNKLNENFRNFGKFFRKDAENHTPPAENRD</sequence>
<dbReference type="PANTHER" id="PTHR12820:SF0">
    <property type="entry name" value="VACUOLAR PROTEIN SORTING-ASSOCIATED PROTEIN 53 HOMOLOG"/>
    <property type="match status" value="1"/>
</dbReference>
<dbReference type="AlphaFoldDB" id="A0A4P6XTK0"/>
<dbReference type="Gene3D" id="1.10.357.110">
    <property type="entry name" value="Vacuolar protein sorting-associated protein 53, C-terminus"/>
    <property type="match status" value="1"/>
</dbReference>
<dbReference type="GO" id="GO:0000938">
    <property type="term" value="C:GARP complex"/>
    <property type="evidence" value="ECO:0007669"/>
    <property type="project" value="InterPro"/>
</dbReference>
<dbReference type="InterPro" id="IPR039766">
    <property type="entry name" value="Vps53"/>
</dbReference>
<evidence type="ECO:0000259" key="7">
    <source>
        <dbReference type="Pfam" id="PF04100"/>
    </source>
</evidence>
<dbReference type="GO" id="GO:0005829">
    <property type="term" value="C:cytosol"/>
    <property type="evidence" value="ECO:0007669"/>
    <property type="project" value="GOC"/>
</dbReference>
<dbReference type="PANTHER" id="PTHR12820">
    <property type="entry name" value="VACUOLAR SORTING PROTEIN 53"/>
    <property type="match status" value="1"/>
</dbReference>
<evidence type="ECO:0000256" key="2">
    <source>
        <dbReference type="ARBA" id="ARBA00004481"/>
    </source>
</evidence>
<evidence type="ECO:0000313" key="9">
    <source>
        <dbReference type="EMBL" id="QBM90880.1"/>
    </source>
</evidence>
<dbReference type="EMBL" id="CP034461">
    <property type="protein sequence ID" value="QBM90880.1"/>
    <property type="molecule type" value="Genomic_DNA"/>
</dbReference>
<evidence type="ECO:0000256" key="5">
    <source>
        <dbReference type="ARBA" id="ARBA00023034"/>
    </source>
</evidence>
<keyword evidence="4" id="KW-0967">Endosome</keyword>
<dbReference type="Pfam" id="PF04100">
    <property type="entry name" value="Vps53_N"/>
    <property type="match status" value="1"/>
</dbReference>
<evidence type="ECO:0000256" key="3">
    <source>
        <dbReference type="ARBA" id="ARBA00008628"/>
    </source>
</evidence>
<gene>
    <name evidence="9" type="primary">MPUL0F04680</name>
    <name evidence="9" type="ORF">METSCH_F04680</name>
</gene>
<evidence type="ECO:0000256" key="6">
    <source>
        <dbReference type="ARBA" id="ARBA00023136"/>
    </source>
</evidence>
<keyword evidence="5" id="KW-0333">Golgi apparatus</keyword>
<comment type="subcellular location">
    <subcellularLocation>
        <location evidence="2">Endosome membrane</location>
        <topology evidence="2">Peripheral membrane protein</topology>
    </subcellularLocation>
    <subcellularLocation>
        <location evidence="1">Golgi apparatus</location>
        <location evidence="1">trans-Golgi network membrane</location>
        <topology evidence="1">Peripheral membrane protein</topology>
    </subcellularLocation>
</comment>
<organism evidence="9 10">
    <name type="scientific">Metschnikowia aff. pulcherrima</name>
    <dbReference type="NCBI Taxonomy" id="2163413"/>
    <lineage>
        <taxon>Eukaryota</taxon>
        <taxon>Fungi</taxon>
        <taxon>Dikarya</taxon>
        <taxon>Ascomycota</taxon>
        <taxon>Saccharomycotina</taxon>
        <taxon>Pichiomycetes</taxon>
        <taxon>Metschnikowiaceae</taxon>
        <taxon>Metschnikowia</taxon>
    </lineage>
</organism>
<evidence type="ECO:0000259" key="8">
    <source>
        <dbReference type="Pfam" id="PF16854"/>
    </source>
</evidence>
<reference evidence="10" key="1">
    <citation type="submission" date="2019-03" db="EMBL/GenBank/DDBJ databases">
        <title>Snf2 controls pulcherriminic acid biosynthesis and connects pigmentation and antifungal activity of the yeast Metschnikowia pulcherrima.</title>
        <authorList>
            <person name="Gore-Lloyd D."/>
            <person name="Sumann I."/>
            <person name="Brachmann A.O."/>
            <person name="Schneeberger K."/>
            <person name="Ortiz-Merino R.A."/>
            <person name="Moreno-Beltran M."/>
            <person name="Schlaefli M."/>
            <person name="Kirner P."/>
            <person name="Santos Kron A."/>
            <person name="Wolfe K.H."/>
            <person name="Piel J."/>
            <person name="Ahrens C.H."/>
            <person name="Henk D."/>
            <person name="Freimoser F.M."/>
        </authorList>
    </citation>
    <scope>NUCLEOTIDE SEQUENCE [LARGE SCALE GENOMIC DNA]</scope>
    <source>
        <strain evidence="10">APC 1.2</strain>
    </source>
</reference>
<dbReference type="GO" id="GO:0010008">
    <property type="term" value="C:endosome membrane"/>
    <property type="evidence" value="ECO:0007669"/>
    <property type="project" value="UniProtKB-SubCell"/>
</dbReference>
<evidence type="ECO:0000313" key="10">
    <source>
        <dbReference type="Proteomes" id="UP000292447"/>
    </source>
</evidence>
<feature type="domain" description="Vps53 N-terminal" evidence="7">
    <location>
        <begin position="9"/>
        <end position="342"/>
    </location>
</feature>
<comment type="similarity">
    <text evidence="3">Belongs to the VPS53 family.</text>
</comment>
<protein>
    <submittedName>
        <fullName evidence="9">Protein sorting-associated protein 53 C-terminus</fullName>
    </submittedName>
</protein>
<dbReference type="Proteomes" id="UP000292447">
    <property type="component" value="Chromosome VI"/>
</dbReference>
<evidence type="ECO:0000256" key="1">
    <source>
        <dbReference type="ARBA" id="ARBA00004150"/>
    </source>
</evidence>
<feature type="domain" description="Vps53 C-terminal" evidence="8">
    <location>
        <begin position="582"/>
        <end position="676"/>
    </location>
</feature>
<dbReference type="InterPro" id="IPR031745">
    <property type="entry name" value="Vps53_C"/>
</dbReference>
<dbReference type="STRING" id="2163413.A0A4P6XTK0"/>
<accession>A0A4P6XTK0</accession>
<name>A0A4P6XTK0_9ASCO</name>
<keyword evidence="6" id="KW-0472">Membrane</keyword>
<dbReference type="GO" id="GO:0042147">
    <property type="term" value="P:retrograde transport, endosome to Golgi"/>
    <property type="evidence" value="ECO:0007669"/>
    <property type="project" value="InterPro"/>
</dbReference>